<accession>A0A9N9VLL7</accession>
<keyword evidence="7" id="KW-1185">Reference proteome</keyword>
<name>A0A9N9VLL7_9HYPO</name>
<dbReference type="EMBL" id="CABFNQ020000732">
    <property type="protein sequence ID" value="CAH0028562.1"/>
    <property type="molecule type" value="Genomic_DNA"/>
</dbReference>
<comment type="pathway">
    <text evidence="5">Amino-acid biosynthesis; L-proline biosynthesis; L-glutamate 5-semialdehyde from L-ornithine: step 1/1.</text>
</comment>
<evidence type="ECO:0000256" key="5">
    <source>
        <dbReference type="RuleBase" id="RU365036"/>
    </source>
</evidence>
<comment type="catalytic activity">
    <reaction evidence="5">
        <text>a 2-oxocarboxylate + L-ornithine = L-glutamate 5-semialdehyde + an L-alpha-amino acid</text>
        <dbReference type="Rhea" id="RHEA:13877"/>
        <dbReference type="ChEBI" id="CHEBI:35179"/>
        <dbReference type="ChEBI" id="CHEBI:46911"/>
        <dbReference type="ChEBI" id="CHEBI:58066"/>
        <dbReference type="ChEBI" id="CHEBI:59869"/>
        <dbReference type="EC" id="2.6.1.13"/>
    </reaction>
</comment>
<evidence type="ECO:0000256" key="1">
    <source>
        <dbReference type="ARBA" id="ARBA00001933"/>
    </source>
</evidence>
<keyword evidence="5" id="KW-0032">Aminotransferase</keyword>
<dbReference type="GO" id="GO:0010121">
    <property type="term" value="P:L-arginine catabolic process to proline via ornithine"/>
    <property type="evidence" value="ECO:0007669"/>
    <property type="project" value="TreeGrafter"/>
</dbReference>
<keyword evidence="5" id="KW-0808">Transferase</keyword>
<organism evidence="6 7">
    <name type="scientific">Clonostachys rhizophaga</name>
    <dbReference type="NCBI Taxonomy" id="160324"/>
    <lineage>
        <taxon>Eukaryota</taxon>
        <taxon>Fungi</taxon>
        <taxon>Dikarya</taxon>
        <taxon>Ascomycota</taxon>
        <taxon>Pezizomycotina</taxon>
        <taxon>Sordariomycetes</taxon>
        <taxon>Hypocreomycetidae</taxon>
        <taxon>Hypocreales</taxon>
        <taxon>Bionectriaceae</taxon>
        <taxon>Clonostachys</taxon>
    </lineage>
</organism>
<comment type="similarity">
    <text evidence="2 4">Belongs to the class-III pyridoxal-phosphate-dependent aminotransferase family.</text>
</comment>
<dbReference type="PANTHER" id="PTHR11986:SF18">
    <property type="entry name" value="ORNITHINE AMINOTRANSFERASE, MITOCHONDRIAL"/>
    <property type="match status" value="1"/>
</dbReference>
<protein>
    <recommendedName>
        <fullName evidence="5">Ornithine aminotransferase</fullName>
        <ecNumber evidence="5">2.6.1.13</ecNumber>
    </recommendedName>
</protein>
<dbReference type="GO" id="GO:0005737">
    <property type="term" value="C:cytoplasm"/>
    <property type="evidence" value="ECO:0007669"/>
    <property type="project" value="TreeGrafter"/>
</dbReference>
<evidence type="ECO:0000256" key="4">
    <source>
        <dbReference type="RuleBase" id="RU003560"/>
    </source>
</evidence>
<dbReference type="GO" id="GO:0004587">
    <property type="term" value="F:ornithine aminotransferase activity"/>
    <property type="evidence" value="ECO:0007669"/>
    <property type="project" value="UniProtKB-EC"/>
</dbReference>
<dbReference type="InterPro" id="IPR050103">
    <property type="entry name" value="Class-III_PLP-dep_AT"/>
</dbReference>
<dbReference type="OrthoDB" id="10261433at2759"/>
<keyword evidence="3 4" id="KW-0663">Pyridoxal phosphate</keyword>
<dbReference type="Proteomes" id="UP000696573">
    <property type="component" value="Unassembled WGS sequence"/>
</dbReference>
<dbReference type="InterPro" id="IPR015422">
    <property type="entry name" value="PyrdxlP-dep_Trfase_small"/>
</dbReference>
<dbReference type="InterPro" id="IPR015421">
    <property type="entry name" value="PyrdxlP-dep_Trfase_major"/>
</dbReference>
<reference evidence="6" key="1">
    <citation type="submission" date="2021-10" db="EMBL/GenBank/DDBJ databases">
        <authorList>
            <person name="Piombo E."/>
        </authorList>
    </citation>
    <scope>NUCLEOTIDE SEQUENCE</scope>
</reference>
<dbReference type="Pfam" id="PF00202">
    <property type="entry name" value="Aminotran_3"/>
    <property type="match status" value="1"/>
</dbReference>
<evidence type="ECO:0000256" key="2">
    <source>
        <dbReference type="ARBA" id="ARBA00008954"/>
    </source>
</evidence>
<dbReference type="AlphaFoldDB" id="A0A9N9VLL7"/>
<dbReference type="PANTHER" id="PTHR11986">
    <property type="entry name" value="AMINOTRANSFERASE CLASS III"/>
    <property type="match status" value="1"/>
</dbReference>
<dbReference type="GO" id="GO:0019544">
    <property type="term" value="P:L-arginine catabolic process to L-glutamate"/>
    <property type="evidence" value="ECO:0007669"/>
    <property type="project" value="TreeGrafter"/>
</dbReference>
<evidence type="ECO:0000313" key="7">
    <source>
        <dbReference type="Proteomes" id="UP000696573"/>
    </source>
</evidence>
<dbReference type="Gene3D" id="3.40.640.10">
    <property type="entry name" value="Type I PLP-dependent aspartate aminotransferase-like (Major domain)"/>
    <property type="match status" value="1"/>
</dbReference>
<dbReference type="InterPro" id="IPR015424">
    <property type="entry name" value="PyrdxlP-dep_Trfase"/>
</dbReference>
<dbReference type="GO" id="GO:0030170">
    <property type="term" value="F:pyridoxal phosphate binding"/>
    <property type="evidence" value="ECO:0007669"/>
    <property type="project" value="InterPro"/>
</dbReference>
<gene>
    <name evidence="6" type="ORF">CRHIZ90672A_00010811</name>
</gene>
<dbReference type="EC" id="2.6.1.13" evidence="5"/>
<sequence>MPATKSPQAEELSEQTQALLDKKETYSVGGFGPLPGFIVSAKGSTLKDVDGKEILDFAVTMGTVNLGHCNPKITKAVVDSISSAFQTNIAVHDSQWPLVAQTLCEKLGYDRVASMVTGAEATDAAVKIARKWGIERKGISPSDLLILGCSDNYHGLSAGIWTLMTPGCGQQEYGITSKNLVNYDPETGKSLRYGHVEDYESLFKRDHTRIAAVMIEPIHGGLESFQDEIDFAKGVRKLCKEYNILFIADEVRMGSGKTGKFLCSEWLGAEHKPDMVVLGKSITGGVFPASYILGYDDTMSLVRPNQVASTYAMGPAANAAALAALRLYADPKILNRAWVIQEAWLETTSKWRYPFIQYCTARGADLVILLNEGCDGVTARRVARLAYTYGILIYPQKPRIRCSVSLTITDEELSRGLKILTQVMDEVTQYGEIPGSTHIVDDVDAGF</sequence>
<evidence type="ECO:0000313" key="6">
    <source>
        <dbReference type="EMBL" id="CAH0028562.1"/>
    </source>
</evidence>
<comment type="cofactor">
    <cofactor evidence="1 5">
        <name>pyridoxal 5'-phosphate</name>
        <dbReference type="ChEBI" id="CHEBI:597326"/>
    </cofactor>
</comment>
<proteinExistence type="inferred from homology"/>
<dbReference type="SUPFAM" id="SSF53383">
    <property type="entry name" value="PLP-dependent transferases"/>
    <property type="match status" value="1"/>
</dbReference>
<dbReference type="Gene3D" id="3.90.1150.10">
    <property type="entry name" value="Aspartate Aminotransferase, domain 1"/>
    <property type="match status" value="1"/>
</dbReference>
<dbReference type="InterPro" id="IPR005814">
    <property type="entry name" value="Aminotrans_3"/>
</dbReference>
<dbReference type="GO" id="GO:0042802">
    <property type="term" value="F:identical protein binding"/>
    <property type="evidence" value="ECO:0007669"/>
    <property type="project" value="TreeGrafter"/>
</dbReference>
<comment type="caution">
    <text evidence="6">The sequence shown here is derived from an EMBL/GenBank/DDBJ whole genome shotgun (WGS) entry which is preliminary data.</text>
</comment>
<evidence type="ECO:0000256" key="3">
    <source>
        <dbReference type="ARBA" id="ARBA00022898"/>
    </source>
</evidence>